<feature type="compositionally biased region" description="Basic and acidic residues" evidence="1">
    <location>
        <begin position="335"/>
        <end position="380"/>
    </location>
</feature>
<dbReference type="SMART" id="SM00257">
    <property type="entry name" value="LysM"/>
    <property type="match status" value="1"/>
</dbReference>
<feature type="transmembrane region" description="Helical" evidence="2">
    <location>
        <begin position="236"/>
        <end position="256"/>
    </location>
</feature>
<name>A0A3N1XA14_9FIRM</name>
<reference evidence="4 5" key="1">
    <citation type="submission" date="2018-11" db="EMBL/GenBank/DDBJ databases">
        <title>Genomic Encyclopedia of Type Strains, Phase IV (KMG-IV): sequencing the most valuable type-strain genomes for metagenomic binning, comparative biology and taxonomic classification.</title>
        <authorList>
            <person name="Goeker M."/>
        </authorList>
    </citation>
    <scope>NUCLEOTIDE SEQUENCE [LARGE SCALE GENOMIC DNA]</scope>
    <source>
        <strain evidence="4 5">DSM 26537</strain>
    </source>
</reference>
<feature type="domain" description="LysM" evidence="3">
    <location>
        <begin position="389"/>
        <end position="436"/>
    </location>
</feature>
<dbReference type="Proteomes" id="UP000273083">
    <property type="component" value="Unassembled WGS sequence"/>
</dbReference>
<dbReference type="Gene3D" id="3.10.350.10">
    <property type="entry name" value="LysM domain"/>
    <property type="match status" value="1"/>
</dbReference>
<feature type="region of interest" description="Disordered" evidence="1">
    <location>
        <begin position="285"/>
        <end position="400"/>
    </location>
</feature>
<protein>
    <submittedName>
        <fullName evidence="4">LysM domain-containing protein</fullName>
    </submittedName>
</protein>
<evidence type="ECO:0000313" key="4">
    <source>
        <dbReference type="EMBL" id="ROR23610.1"/>
    </source>
</evidence>
<keyword evidence="2" id="KW-1133">Transmembrane helix</keyword>
<proteinExistence type="predicted"/>
<evidence type="ECO:0000259" key="3">
    <source>
        <dbReference type="PROSITE" id="PS51782"/>
    </source>
</evidence>
<evidence type="ECO:0000256" key="2">
    <source>
        <dbReference type="SAM" id="Phobius"/>
    </source>
</evidence>
<dbReference type="SUPFAM" id="SSF54106">
    <property type="entry name" value="LysM domain"/>
    <property type="match status" value="1"/>
</dbReference>
<dbReference type="Pfam" id="PF01476">
    <property type="entry name" value="LysM"/>
    <property type="match status" value="1"/>
</dbReference>
<dbReference type="AlphaFoldDB" id="A0A3N1XA14"/>
<dbReference type="OrthoDB" id="3292458at2"/>
<dbReference type="CDD" id="cd00118">
    <property type="entry name" value="LysM"/>
    <property type="match status" value="1"/>
</dbReference>
<sequence length="437" mass="50399">MIESIYSNEKKGEKNWNNSNIMFRMPKNIRQIGQPDNSRKIYIEDYVMTYVRQLAMKDYSHYKVAVLLGQFIKIDGGKSIFISGAVEAIGVDIETQTAFTNEIWTNIYDDVKKYFDDVEIVGWYVSKPGMTLDTTDQLLKVHVDNFAGQDKALLMYDSIEKEEAFHVFNNNKLCRQSGYYIYYERNEEMQNYMVENKKANSIDAGYEDKAIKEIRHIIESKKENKPEKEQGNVVNLLYAASTVLAVVVLVIGATMLNNYDQMQKIEKTLNTISDYVIGEQKDLPIEEATQMEEEEEKEKVTEVETMSGEIDKLKEEYEKENDSSKKTSEESTASKVDEEKDSSKDTTKDSNESTKKEEESKEDTSQDKETNEKKEEKETTSKQTTAKPKYHTIKSGDSLISISMKYYKTSDYVDEIMAANNIEDQDKILIGQKIRLP</sequence>
<keyword evidence="5" id="KW-1185">Reference proteome</keyword>
<dbReference type="EMBL" id="RJVG01000013">
    <property type="protein sequence ID" value="ROR23610.1"/>
    <property type="molecule type" value="Genomic_DNA"/>
</dbReference>
<evidence type="ECO:0000313" key="5">
    <source>
        <dbReference type="Proteomes" id="UP000273083"/>
    </source>
</evidence>
<accession>A0A3N1XA14</accession>
<keyword evidence="2" id="KW-0812">Transmembrane</keyword>
<gene>
    <name evidence="4" type="ORF">EDD66_1133</name>
</gene>
<dbReference type="PROSITE" id="PS51782">
    <property type="entry name" value="LYSM"/>
    <property type="match status" value="1"/>
</dbReference>
<comment type="caution">
    <text evidence="4">The sequence shown here is derived from an EMBL/GenBank/DDBJ whole genome shotgun (WGS) entry which is preliminary data.</text>
</comment>
<keyword evidence="2" id="KW-0472">Membrane</keyword>
<organism evidence="4 5">
    <name type="scientific">Mobilisporobacter senegalensis</name>
    <dbReference type="NCBI Taxonomy" id="1329262"/>
    <lineage>
        <taxon>Bacteria</taxon>
        <taxon>Bacillati</taxon>
        <taxon>Bacillota</taxon>
        <taxon>Clostridia</taxon>
        <taxon>Lachnospirales</taxon>
        <taxon>Lachnospiraceae</taxon>
        <taxon>Mobilisporobacter</taxon>
    </lineage>
</organism>
<dbReference type="RefSeq" id="WP_123610610.1">
    <property type="nucleotide sequence ID" value="NZ_RJVG01000013.1"/>
</dbReference>
<dbReference type="Gene3D" id="3.40.140.10">
    <property type="entry name" value="Cytidine Deaminase, domain 2"/>
    <property type="match status" value="1"/>
</dbReference>
<dbReference type="InterPro" id="IPR036779">
    <property type="entry name" value="LysM_dom_sf"/>
</dbReference>
<evidence type="ECO:0000256" key="1">
    <source>
        <dbReference type="SAM" id="MobiDB-lite"/>
    </source>
</evidence>
<feature type="compositionally biased region" description="Basic and acidic residues" evidence="1">
    <location>
        <begin position="309"/>
        <end position="329"/>
    </location>
</feature>
<dbReference type="InterPro" id="IPR018392">
    <property type="entry name" value="LysM"/>
</dbReference>